<evidence type="ECO:0000256" key="6">
    <source>
        <dbReference type="PROSITE-ProRule" id="PRU00169"/>
    </source>
</evidence>
<dbReference type="InterPro" id="IPR036388">
    <property type="entry name" value="WH-like_DNA-bd_sf"/>
</dbReference>
<dbReference type="Proteomes" id="UP001529380">
    <property type="component" value="Unassembled WGS sequence"/>
</dbReference>
<dbReference type="Gene3D" id="6.10.250.690">
    <property type="match status" value="1"/>
</dbReference>
<keyword evidence="6" id="KW-0597">Phosphoprotein</keyword>
<dbReference type="InterPro" id="IPR016032">
    <property type="entry name" value="Sig_transdc_resp-reg_C-effctor"/>
</dbReference>
<reference evidence="10 11" key="1">
    <citation type="submission" date="2023-06" db="EMBL/GenBank/DDBJ databases">
        <title>Identification and characterization of horizontal gene transfer across gut microbiota members of farm animals based on homology search.</title>
        <authorList>
            <person name="Schwarzerova J."/>
            <person name="Nykrynova M."/>
            <person name="Jureckova K."/>
            <person name="Cejkova D."/>
            <person name="Rychlik I."/>
        </authorList>
    </citation>
    <scope>NUCLEOTIDE SEQUENCE [LARGE SCALE GENOMIC DNA]</scope>
    <source>
        <strain evidence="10 11">ET340</strain>
    </source>
</reference>
<gene>
    <name evidence="10" type="ORF">QUW08_13100</name>
</gene>
<dbReference type="EMBL" id="JAUDCL010000030">
    <property type="protein sequence ID" value="MDM8202221.1"/>
    <property type="molecule type" value="Genomic_DNA"/>
</dbReference>
<feature type="domain" description="Response regulatory" evidence="8">
    <location>
        <begin position="6"/>
        <end position="119"/>
    </location>
</feature>
<dbReference type="Pfam" id="PF00072">
    <property type="entry name" value="Response_reg"/>
    <property type="match status" value="1"/>
</dbReference>
<evidence type="ECO:0000313" key="10">
    <source>
        <dbReference type="EMBL" id="MDM8202221.1"/>
    </source>
</evidence>
<evidence type="ECO:0000256" key="3">
    <source>
        <dbReference type="ARBA" id="ARBA00023125"/>
    </source>
</evidence>
<evidence type="ECO:0000256" key="1">
    <source>
        <dbReference type="ARBA" id="ARBA00018672"/>
    </source>
</evidence>
<dbReference type="CDD" id="cd17574">
    <property type="entry name" value="REC_OmpR"/>
    <property type="match status" value="1"/>
</dbReference>
<evidence type="ECO:0000256" key="5">
    <source>
        <dbReference type="ARBA" id="ARBA00024867"/>
    </source>
</evidence>
<evidence type="ECO:0000259" key="9">
    <source>
        <dbReference type="PROSITE" id="PS51755"/>
    </source>
</evidence>
<dbReference type="Gene3D" id="3.40.50.2300">
    <property type="match status" value="1"/>
</dbReference>
<dbReference type="PROSITE" id="PS50110">
    <property type="entry name" value="RESPONSE_REGULATORY"/>
    <property type="match status" value="1"/>
</dbReference>
<organism evidence="10 11">
    <name type="scientific">Allofournierella massiliensis</name>
    <dbReference type="NCBI Taxonomy" id="1650663"/>
    <lineage>
        <taxon>Bacteria</taxon>
        <taxon>Bacillati</taxon>
        <taxon>Bacillota</taxon>
        <taxon>Clostridia</taxon>
        <taxon>Eubacteriales</taxon>
        <taxon>Oscillospiraceae</taxon>
        <taxon>Allofournierella</taxon>
    </lineage>
</organism>
<dbReference type="InterPro" id="IPR001789">
    <property type="entry name" value="Sig_transdc_resp-reg_receiver"/>
</dbReference>
<dbReference type="PANTHER" id="PTHR48111">
    <property type="entry name" value="REGULATOR OF RPOS"/>
    <property type="match status" value="1"/>
</dbReference>
<dbReference type="InterPro" id="IPR001867">
    <property type="entry name" value="OmpR/PhoB-type_DNA-bd"/>
</dbReference>
<dbReference type="SMART" id="SM00862">
    <property type="entry name" value="Trans_reg_C"/>
    <property type="match status" value="1"/>
</dbReference>
<sequence>MDQQACILVVDDDADIVNAVRLYLEKEGFCVYGAADGFEALDVLEQRTVHLILMDVMMPRMDGFSAIMRIRQKRNLPILVMSAKTEDSDKVLGLSIGADDYISKPFSPTELVARVKSHLRRYLTLGGAQAGGPLVRVGRLEYDFEGHQLTADGEPVRLTPTETRIMELFFRSPGRVFSAEEIYAGAWGESNVYAPENTVMVHIRRIREKIELNPKEPEYVKVVWGLGYKLEKH</sequence>
<evidence type="ECO:0000256" key="4">
    <source>
        <dbReference type="ARBA" id="ARBA00023163"/>
    </source>
</evidence>
<evidence type="ECO:0000259" key="8">
    <source>
        <dbReference type="PROSITE" id="PS50110"/>
    </source>
</evidence>
<dbReference type="Gene3D" id="1.10.10.10">
    <property type="entry name" value="Winged helix-like DNA-binding domain superfamily/Winged helix DNA-binding domain"/>
    <property type="match status" value="1"/>
</dbReference>
<evidence type="ECO:0000313" key="11">
    <source>
        <dbReference type="Proteomes" id="UP001529380"/>
    </source>
</evidence>
<proteinExistence type="predicted"/>
<comment type="function">
    <text evidence="5">May play the central regulatory role in sporulation. It may be an element of the effector pathway responsible for the activation of sporulation genes in response to nutritional stress. Spo0A may act in concert with spo0H (a sigma factor) to control the expression of some genes that are critical to the sporulation process.</text>
</comment>
<dbReference type="SMART" id="SM00448">
    <property type="entry name" value="REC"/>
    <property type="match status" value="1"/>
</dbReference>
<feature type="modified residue" description="4-aspartylphosphate" evidence="6">
    <location>
        <position position="55"/>
    </location>
</feature>
<dbReference type="InterPro" id="IPR039420">
    <property type="entry name" value="WalR-like"/>
</dbReference>
<name>A0ABT7UTK4_9FIRM</name>
<keyword evidence="4" id="KW-0804">Transcription</keyword>
<dbReference type="CDD" id="cd00383">
    <property type="entry name" value="trans_reg_C"/>
    <property type="match status" value="1"/>
</dbReference>
<protein>
    <recommendedName>
        <fullName evidence="1">Stage 0 sporulation protein A homolog</fullName>
    </recommendedName>
</protein>
<dbReference type="PANTHER" id="PTHR48111:SF2">
    <property type="entry name" value="RESPONSE REGULATOR SAER"/>
    <property type="match status" value="1"/>
</dbReference>
<dbReference type="RefSeq" id="WP_289600564.1">
    <property type="nucleotide sequence ID" value="NZ_JAUDCL010000030.1"/>
</dbReference>
<evidence type="ECO:0000256" key="7">
    <source>
        <dbReference type="PROSITE-ProRule" id="PRU01091"/>
    </source>
</evidence>
<dbReference type="PROSITE" id="PS51755">
    <property type="entry name" value="OMPR_PHOB"/>
    <property type="match status" value="1"/>
</dbReference>
<dbReference type="InterPro" id="IPR011006">
    <property type="entry name" value="CheY-like_superfamily"/>
</dbReference>
<evidence type="ECO:0000256" key="2">
    <source>
        <dbReference type="ARBA" id="ARBA00023015"/>
    </source>
</evidence>
<keyword evidence="3 7" id="KW-0238">DNA-binding</keyword>
<feature type="domain" description="OmpR/PhoB-type" evidence="9">
    <location>
        <begin position="132"/>
        <end position="232"/>
    </location>
</feature>
<keyword evidence="2" id="KW-0805">Transcription regulation</keyword>
<dbReference type="SUPFAM" id="SSF46894">
    <property type="entry name" value="C-terminal effector domain of the bipartite response regulators"/>
    <property type="match status" value="1"/>
</dbReference>
<comment type="caution">
    <text evidence="10">The sequence shown here is derived from an EMBL/GenBank/DDBJ whole genome shotgun (WGS) entry which is preliminary data.</text>
</comment>
<keyword evidence="11" id="KW-1185">Reference proteome</keyword>
<feature type="DNA-binding region" description="OmpR/PhoB-type" evidence="7">
    <location>
        <begin position="132"/>
        <end position="232"/>
    </location>
</feature>
<dbReference type="SUPFAM" id="SSF52172">
    <property type="entry name" value="CheY-like"/>
    <property type="match status" value="1"/>
</dbReference>
<accession>A0ABT7UTK4</accession>
<dbReference type="Pfam" id="PF00486">
    <property type="entry name" value="Trans_reg_C"/>
    <property type="match status" value="1"/>
</dbReference>